<dbReference type="InterPro" id="IPR052934">
    <property type="entry name" value="Methyl-DNA_Rec/Restrict_Enz"/>
</dbReference>
<gene>
    <name evidence="2" type="ORF">FLAPXU55_00643</name>
</gene>
<organism evidence="2 3">
    <name type="scientific">Flavobacterium panici</name>
    <dbReference type="NCBI Taxonomy" id="2654843"/>
    <lineage>
        <taxon>Bacteria</taxon>
        <taxon>Pseudomonadati</taxon>
        <taxon>Bacteroidota</taxon>
        <taxon>Flavobacteriia</taxon>
        <taxon>Flavobacteriales</taxon>
        <taxon>Flavobacteriaceae</taxon>
        <taxon>Flavobacterium</taxon>
    </lineage>
</organism>
<dbReference type="Gene3D" id="3.40.50.300">
    <property type="entry name" value="P-loop containing nucleotide triphosphate hydrolases"/>
    <property type="match status" value="1"/>
</dbReference>
<dbReference type="InterPro" id="IPR027417">
    <property type="entry name" value="P-loop_NTPase"/>
</dbReference>
<evidence type="ECO:0000313" key="2">
    <source>
        <dbReference type="EMBL" id="CAC9972964.1"/>
    </source>
</evidence>
<keyword evidence="3" id="KW-1185">Reference proteome</keyword>
<dbReference type="PANTHER" id="PTHR37291:SF1">
    <property type="entry name" value="TYPE IV METHYL-DIRECTED RESTRICTION ENZYME ECOKMCRB SUBUNIT"/>
    <property type="match status" value="1"/>
</dbReference>
<reference evidence="2 3" key="1">
    <citation type="submission" date="2020-06" db="EMBL/GenBank/DDBJ databases">
        <authorList>
            <person name="Criscuolo A."/>
        </authorList>
    </citation>
    <scope>NUCLEOTIDE SEQUENCE [LARGE SCALE GENOMIC DNA]</scope>
    <source>
        <strain evidence="2">PXU-55</strain>
    </source>
</reference>
<feature type="domain" description="ATPase dynein-related AAA" evidence="1">
    <location>
        <begin position="546"/>
        <end position="676"/>
    </location>
</feature>
<evidence type="ECO:0000313" key="3">
    <source>
        <dbReference type="Proteomes" id="UP000533639"/>
    </source>
</evidence>
<accession>A0A9N8P0D6</accession>
<dbReference type="SUPFAM" id="SSF52540">
    <property type="entry name" value="P-loop containing nucleoside triphosphate hydrolases"/>
    <property type="match status" value="1"/>
</dbReference>
<name>A0A9N8P0D6_9FLAO</name>
<dbReference type="GO" id="GO:0016887">
    <property type="term" value="F:ATP hydrolysis activity"/>
    <property type="evidence" value="ECO:0007669"/>
    <property type="project" value="InterPro"/>
</dbReference>
<dbReference type="Proteomes" id="UP000533639">
    <property type="component" value="Unassembled WGS sequence"/>
</dbReference>
<dbReference type="InterPro" id="IPR011704">
    <property type="entry name" value="ATPase_dyneun-rel_AAA"/>
</dbReference>
<dbReference type="EMBL" id="CAIJDE010000029">
    <property type="protein sequence ID" value="CAC9972964.1"/>
    <property type="molecule type" value="Genomic_DNA"/>
</dbReference>
<dbReference type="PANTHER" id="PTHR37291">
    <property type="entry name" value="5-METHYLCYTOSINE-SPECIFIC RESTRICTION ENZYME B"/>
    <property type="match status" value="1"/>
</dbReference>
<dbReference type="Pfam" id="PF07728">
    <property type="entry name" value="AAA_5"/>
    <property type="match status" value="1"/>
</dbReference>
<sequence>MKEFKNVILYDWVDFFKSLCIAIDLIGQNKENRNQNLKVKAKNVFGETHAIYTYPEIDPFSFIYTLAQRNTTNQKNSVFQSCIDVFELETKLPTDWYFPTPTPQTKSLFYNKGKYTDSNGNTFSVDILWDLFSEVVNDKNLDNNNFKDVLSIVNVGVVKFTQTLFLINAKKFLPIDERTTAILPNSINPTKEINKSGLPKYQEFLNFYNKTFPECYSYEINLFLSQFTGNGKQISLKKSFCQVSTMVDGQNKKDYYDDFIRNNAVRAGSSGEHKTRGGEYPLEKVFDGEVVLVRRGTKNMAGIGVIIDNEYLEDGYDDDKAIKIVWINKSQRKLNNALGDWTGFNIATPNTIQKVKEVYKDTFDLIDLLTKSNSSAISNKNTPDNMSNENLNQILYGPPGTGKTYKLQNEFFEKFTLKESSLSRDQFLENLVSELSWWQVISIALFDLETAKVNEIYDHELIKIKEKLSTSNTVRPTIWGQLQRHTILDCSYVNVKERSEPLYFSKDKDSNWTIDNELLHQYYPEALDILESIQNFTGNEGIVIKNYDFVTFHQSFSYEDFIEGIKPKLEDGETELNFEIKDGIFKKLCLKAEADPDSNYAIFIDEINRGNVSAIFGELITLIEEDKRLGAKNELRIKLPYSKREFGVPSNLYIIGTMNTADRSVEALDTALRRRFCFVEIMPDLKVVEDKNFKDYSRVQIMKIINQRIELLLDRNYTLGHSYFIKDSFENSFKNEIIPLLQEYFYNDCGKIGLVLGKGFVREKQISNTNNFIFADFDTKNDVDIVKSYELIPFDEIDFEIAIETLLA</sequence>
<comment type="caution">
    <text evidence="2">The sequence shown here is derived from an EMBL/GenBank/DDBJ whole genome shotgun (WGS) entry which is preliminary data.</text>
</comment>
<protein>
    <recommendedName>
        <fullName evidence="1">ATPase dynein-related AAA domain-containing protein</fullName>
    </recommendedName>
</protein>
<dbReference type="AlphaFoldDB" id="A0A9N8P0D6"/>
<proteinExistence type="predicted"/>
<dbReference type="GO" id="GO:0005524">
    <property type="term" value="F:ATP binding"/>
    <property type="evidence" value="ECO:0007669"/>
    <property type="project" value="InterPro"/>
</dbReference>
<dbReference type="RefSeq" id="WP_180856553.1">
    <property type="nucleotide sequence ID" value="NZ_CAIJDE010000029.1"/>
</dbReference>
<evidence type="ECO:0000259" key="1">
    <source>
        <dbReference type="Pfam" id="PF07728"/>
    </source>
</evidence>